<keyword evidence="2" id="KW-0378">Hydrolase</keyword>
<name>A0A7V8JVI1_9BURK</name>
<dbReference type="AlphaFoldDB" id="A0A7V8JVI1"/>
<dbReference type="Gene3D" id="3.40.50.300">
    <property type="entry name" value="P-loop containing nucleotide triphosphate hydrolases"/>
    <property type="match status" value="1"/>
</dbReference>
<dbReference type="GO" id="GO:0016787">
    <property type="term" value="F:hydrolase activity"/>
    <property type="evidence" value="ECO:0007669"/>
    <property type="project" value="UniProtKB-KW"/>
</dbReference>
<feature type="region of interest" description="Disordered" evidence="7">
    <location>
        <begin position="234"/>
        <end position="270"/>
    </location>
</feature>
<dbReference type="Gene3D" id="3.30.1220.10">
    <property type="entry name" value="CobW-like, C-terminal domain"/>
    <property type="match status" value="1"/>
</dbReference>
<dbReference type="SUPFAM" id="SSF90002">
    <property type="entry name" value="Hypothetical protein YjiA, C-terminal domain"/>
    <property type="match status" value="1"/>
</dbReference>
<evidence type="ECO:0000256" key="7">
    <source>
        <dbReference type="SAM" id="MobiDB-lite"/>
    </source>
</evidence>
<evidence type="ECO:0000256" key="6">
    <source>
        <dbReference type="ARBA" id="ARBA00049117"/>
    </source>
</evidence>
<evidence type="ECO:0000313" key="10">
    <source>
        <dbReference type="Proteomes" id="UP000462435"/>
    </source>
</evidence>
<dbReference type="PANTHER" id="PTHR13748">
    <property type="entry name" value="COBW-RELATED"/>
    <property type="match status" value="1"/>
</dbReference>
<evidence type="ECO:0000256" key="1">
    <source>
        <dbReference type="ARBA" id="ARBA00022741"/>
    </source>
</evidence>
<dbReference type="PANTHER" id="PTHR13748:SF62">
    <property type="entry name" value="COBW DOMAIN-CONTAINING PROTEIN"/>
    <property type="match status" value="1"/>
</dbReference>
<dbReference type="CDD" id="cd03112">
    <property type="entry name" value="CobW-like"/>
    <property type="match status" value="1"/>
</dbReference>
<comment type="function">
    <text evidence="5">Zinc chaperone that directly transfers zinc cofactor to target proteins, thereby activating them. Zinc is transferred from the CXCC motif in the GTPase domain to the zinc binding site in target proteins in a process requiring GTP hydrolysis.</text>
</comment>
<feature type="compositionally biased region" description="Basic residues" evidence="7">
    <location>
        <begin position="239"/>
        <end position="259"/>
    </location>
</feature>
<evidence type="ECO:0000256" key="4">
    <source>
        <dbReference type="ARBA" id="ARBA00034320"/>
    </source>
</evidence>
<keyword evidence="1" id="KW-0547">Nucleotide-binding</keyword>
<organism evidence="9 10">
    <name type="scientific">Herbaspirillum frisingense</name>
    <dbReference type="NCBI Taxonomy" id="92645"/>
    <lineage>
        <taxon>Bacteria</taxon>
        <taxon>Pseudomonadati</taxon>
        <taxon>Pseudomonadota</taxon>
        <taxon>Betaproteobacteria</taxon>
        <taxon>Burkholderiales</taxon>
        <taxon>Oxalobacteraceae</taxon>
        <taxon>Herbaspirillum</taxon>
    </lineage>
</organism>
<gene>
    <name evidence="9" type="primary">yjiA</name>
    <name evidence="9" type="ORF">GAK35_00905</name>
</gene>
<dbReference type="InterPro" id="IPR051316">
    <property type="entry name" value="Zinc-reg_GTPase_activator"/>
</dbReference>
<evidence type="ECO:0000259" key="8">
    <source>
        <dbReference type="SMART" id="SM00833"/>
    </source>
</evidence>
<protein>
    <submittedName>
        <fullName evidence="9">Putative GTP-binding protein YjiA</fullName>
    </submittedName>
</protein>
<sequence>MNSSVAAGDAPIPVSLLTGFLGSGKTTLLNHLITRPEMKNTLVIINEFGEIGLDHPLVAHSQEDIVVEMSSGCLCCTIRGDLKKTLKDITWRFAEGGKRRFDRVVIETTGLASPVPILHTLMTDPFIASRYRLDGVIVTIDAVNGMSTLDHHVEAVQQAAVADRLLLTKTDLAEPAVVSALQARLRALNPGARQLLPQIGKIAPGELLDAGLFKPGEKMPDVARWLNEEAFAEKEAHEHAHHPHDHHHGHDHAHHQHGHAHGEHDGHAHDINRHDDHIRAFCFTFDEPIDPVLFDEWLSLLVGFKGPNILRIKGILNLKGENLPTVIHGVQHIFHPTATLPAWPSEDRRSRIVFITRDIERATIERSFDAFMQAQAIEREAREKQQSSPYSY</sequence>
<evidence type="ECO:0000256" key="2">
    <source>
        <dbReference type="ARBA" id="ARBA00022801"/>
    </source>
</evidence>
<dbReference type="GO" id="GO:0005737">
    <property type="term" value="C:cytoplasm"/>
    <property type="evidence" value="ECO:0007669"/>
    <property type="project" value="TreeGrafter"/>
</dbReference>
<dbReference type="SUPFAM" id="SSF52540">
    <property type="entry name" value="P-loop containing nucleoside triphosphate hydrolases"/>
    <property type="match status" value="1"/>
</dbReference>
<reference evidence="10" key="1">
    <citation type="journal article" date="2020" name="MBio">
        <title>Horizontal gene transfer to a defensive symbiont with a reduced genome amongst a multipartite beetle microbiome.</title>
        <authorList>
            <person name="Waterworth S.C."/>
            <person name="Florez L.V."/>
            <person name="Rees E.R."/>
            <person name="Hertweck C."/>
            <person name="Kaltenpoth M."/>
            <person name="Kwan J.C."/>
        </authorList>
    </citation>
    <scope>NUCLEOTIDE SEQUENCE [LARGE SCALE GENOMIC DNA]</scope>
</reference>
<dbReference type="InterPro" id="IPR003495">
    <property type="entry name" value="CobW/HypB/UreG_nucleotide-bd"/>
</dbReference>
<evidence type="ECO:0000256" key="3">
    <source>
        <dbReference type="ARBA" id="ARBA00023186"/>
    </source>
</evidence>
<dbReference type="InterPro" id="IPR011629">
    <property type="entry name" value="CobW-like_C"/>
</dbReference>
<dbReference type="GO" id="GO:0000166">
    <property type="term" value="F:nucleotide binding"/>
    <property type="evidence" value="ECO:0007669"/>
    <property type="project" value="UniProtKB-KW"/>
</dbReference>
<evidence type="ECO:0000313" key="9">
    <source>
        <dbReference type="EMBL" id="KAF1046805.1"/>
    </source>
</evidence>
<dbReference type="SMART" id="SM00833">
    <property type="entry name" value="CobW_C"/>
    <property type="match status" value="1"/>
</dbReference>
<keyword evidence="3" id="KW-0143">Chaperone</keyword>
<comment type="caution">
    <text evidence="9">The sequence shown here is derived from an EMBL/GenBank/DDBJ whole genome shotgun (WGS) entry which is preliminary data.</text>
</comment>
<dbReference type="Proteomes" id="UP000462435">
    <property type="component" value="Unassembled WGS sequence"/>
</dbReference>
<feature type="compositionally biased region" description="Basic and acidic residues" evidence="7">
    <location>
        <begin position="260"/>
        <end position="270"/>
    </location>
</feature>
<comment type="similarity">
    <text evidence="4">Belongs to the SIMIBI class G3E GTPase family. ZNG1 subfamily.</text>
</comment>
<dbReference type="Pfam" id="PF07683">
    <property type="entry name" value="CobW_C"/>
    <property type="match status" value="1"/>
</dbReference>
<feature type="domain" description="CobW C-terminal" evidence="8">
    <location>
        <begin position="278"/>
        <end position="372"/>
    </location>
</feature>
<dbReference type="Pfam" id="PF02492">
    <property type="entry name" value="cobW"/>
    <property type="match status" value="1"/>
</dbReference>
<accession>A0A7V8JVI1</accession>
<evidence type="ECO:0000256" key="5">
    <source>
        <dbReference type="ARBA" id="ARBA00045658"/>
    </source>
</evidence>
<proteinExistence type="inferred from homology"/>
<dbReference type="InterPro" id="IPR036627">
    <property type="entry name" value="CobW-likC_sf"/>
</dbReference>
<dbReference type="EMBL" id="WNDX01000017">
    <property type="protein sequence ID" value="KAF1046805.1"/>
    <property type="molecule type" value="Genomic_DNA"/>
</dbReference>
<comment type="catalytic activity">
    <reaction evidence="6">
        <text>GTP + H2O = GDP + phosphate + H(+)</text>
        <dbReference type="Rhea" id="RHEA:19669"/>
        <dbReference type="ChEBI" id="CHEBI:15377"/>
        <dbReference type="ChEBI" id="CHEBI:15378"/>
        <dbReference type="ChEBI" id="CHEBI:37565"/>
        <dbReference type="ChEBI" id="CHEBI:43474"/>
        <dbReference type="ChEBI" id="CHEBI:58189"/>
    </reaction>
    <physiologicalReaction direction="left-to-right" evidence="6">
        <dbReference type="Rhea" id="RHEA:19670"/>
    </physiologicalReaction>
</comment>
<dbReference type="InterPro" id="IPR027417">
    <property type="entry name" value="P-loop_NTPase"/>
</dbReference>